<dbReference type="STRING" id="202956.BJN41_01885"/>
<organism evidence="3 4">
    <name type="scientific">Acinetobacter towneri</name>
    <dbReference type="NCBI Taxonomy" id="202956"/>
    <lineage>
        <taxon>Bacteria</taxon>
        <taxon>Pseudomonadati</taxon>
        <taxon>Pseudomonadota</taxon>
        <taxon>Gammaproteobacteria</taxon>
        <taxon>Moraxellales</taxon>
        <taxon>Moraxellaceae</taxon>
        <taxon>Acinetobacter</taxon>
    </lineage>
</organism>
<accession>A0A1E8E5I6</accession>
<reference evidence="3 4" key="1">
    <citation type="submission" date="2016-10" db="EMBL/GenBank/DDBJ databases">
        <title>Genome of airborne Acinetobacter sp. 5-2Ac02 in the hospital environment: Species near to Acinetobacter towneri.</title>
        <authorList>
            <person name="Barbosa B."/>
            <person name="Fernandez-Garcia L."/>
            <person name="Gato E."/>
            <person name="Leao R."/>
            <person name="Albano R."/>
            <person name="Fernandez B."/>
            <person name="Fernandez-Cuenca F."/>
            <person name="Marques E."/>
            <person name="Tomas M."/>
        </authorList>
    </citation>
    <scope>NUCLEOTIDE SEQUENCE [LARGE SCALE GENOMIC DNA]</scope>
    <source>
        <strain evidence="3 4">5-2Ac02</strain>
    </source>
</reference>
<gene>
    <name evidence="3" type="ORF">BJN41_01885</name>
</gene>
<dbReference type="EMBL" id="MKQS01000001">
    <property type="protein sequence ID" value="OFE44880.1"/>
    <property type="molecule type" value="Genomic_DNA"/>
</dbReference>
<keyword evidence="2" id="KW-0472">Membrane</keyword>
<feature type="compositionally biased region" description="Polar residues" evidence="1">
    <location>
        <begin position="60"/>
        <end position="74"/>
    </location>
</feature>
<dbReference type="Proteomes" id="UP000186931">
    <property type="component" value="Unassembled WGS sequence"/>
</dbReference>
<dbReference type="AlphaFoldDB" id="A0A1E8E5I6"/>
<protein>
    <submittedName>
        <fullName evidence="3">Uncharacterized protein</fullName>
    </submittedName>
</protein>
<evidence type="ECO:0000256" key="2">
    <source>
        <dbReference type="SAM" id="Phobius"/>
    </source>
</evidence>
<keyword evidence="2" id="KW-1133">Transmembrane helix</keyword>
<comment type="caution">
    <text evidence="3">The sequence shown here is derived from an EMBL/GenBank/DDBJ whole genome shotgun (WGS) entry which is preliminary data.</text>
</comment>
<name>A0A1E8E5I6_9GAMM</name>
<feature type="transmembrane region" description="Helical" evidence="2">
    <location>
        <begin position="25"/>
        <end position="44"/>
    </location>
</feature>
<dbReference type="RefSeq" id="WP_019837522.1">
    <property type="nucleotide sequence ID" value="NZ_CP183897.1"/>
</dbReference>
<dbReference type="eggNOG" id="ENOG5032A41">
    <property type="taxonomic scope" value="Bacteria"/>
</dbReference>
<evidence type="ECO:0000313" key="4">
    <source>
        <dbReference type="Proteomes" id="UP000186931"/>
    </source>
</evidence>
<keyword evidence="2" id="KW-0812">Transmembrane</keyword>
<sequence length="92" mass="9929">MPHDLNKPPHVNSAEDIKRKKRIPVYMLVLVGIFLLALLVYMLADRKPSPNEAPPGHPNPTVQQATPNSTTTGTAGDEARADDSNTATATDQ</sequence>
<evidence type="ECO:0000256" key="1">
    <source>
        <dbReference type="SAM" id="MobiDB-lite"/>
    </source>
</evidence>
<feature type="region of interest" description="Disordered" evidence="1">
    <location>
        <begin position="46"/>
        <end position="92"/>
    </location>
</feature>
<proteinExistence type="predicted"/>
<evidence type="ECO:0000313" key="3">
    <source>
        <dbReference type="EMBL" id="OFE44880.1"/>
    </source>
</evidence>